<proteinExistence type="predicted"/>
<dbReference type="Proteomes" id="UP000028181">
    <property type="component" value="Chromosome I"/>
</dbReference>
<dbReference type="RefSeq" id="WP_038585931.1">
    <property type="nucleotide sequence ID" value="NZ_HG938353.1"/>
</dbReference>
<evidence type="ECO:0000313" key="2">
    <source>
        <dbReference type="Proteomes" id="UP000028181"/>
    </source>
</evidence>
<accession>A0A068SP46</accession>
<dbReference type="KEGG" id="ngg:RG540_CH13610"/>
<reference evidence="2" key="1">
    <citation type="journal article" date="2014" name="BMC Genomics">
        <title>Genome sequencing of two Neorhizobium galegae strains reveals a noeT gene responsible for the unusual acetylation of the nodulation factors.</title>
        <authorList>
            <person name="Osterman J."/>
            <person name="Marsh J."/>
            <person name="Laine P.K."/>
            <person name="Zeng Z."/>
            <person name="Alatalo E."/>
            <person name="Sullivan J.T."/>
            <person name="Young J.P."/>
            <person name="Thomas-Oates J."/>
            <person name="Paulin L."/>
            <person name="Lindstrom K."/>
        </authorList>
    </citation>
    <scope>NUCLEOTIDE SEQUENCE [LARGE SCALE GENOMIC DNA]</scope>
    <source>
        <strain evidence="2">HAMBI 540</strain>
    </source>
</reference>
<organism evidence="1 2">
    <name type="scientific">Neorhizobium galegae bv. orientalis str. HAMBI 540</name>
    <dbReference type="NCBI Taxonomy" id="1028800"/>
    <lineage>
        <taxon>Bacteria</taxon>
        <taxon>Pseudomonadati</taxon>
        <taxon>Pseudomonadota</taxon>
        <taxon>Alphaproteobacteria</taxon>
        <taxon>Hyphomicrobiales</taxon>
        <taxon>Rhizobiaceae</taxon>
        <taxon>Rhizobium/Agrobacterium group</taxon>
        <taxon>Neorhizobium</taxon>
    </lineage>
</organism>
<dbReference type="OrthoDB" id="9925294at2"/>
<protein>
    <submittedName>
        <fullName evidence="1">Uncharacterized protein</fullName>
    </submittedName>
</protein>
<name>A0A068SP46_NEOGA</name>
<sequence>MSYDLAKTQFLITKGPFVTTITAYRRKRALMLFDKNDRPVRPITWDNWREFRTKWPKEVEAEKLSVKTVWTLEAIKP</sequence>
<evidence type="ECO:0000313" key="1">
    <source>
        <dbReference type="EMBL" id="CDN47541.1"/>
    </source>
</evidence>
<keyword evidence="2" id="KW-1185">Reference proteome</keyword>
<dbReference type="PATRIC" id="fig|1028800.3.peg.1378"/>
<dbReference type="GeneID" id="24256070"/>
<gene>
    <name evidence="1" type="ORF">RG540_CH13610</name>
</gene>
<dbReference type="HOGENOM" id="CLU_2634458_0_0_5"/>
<dbReference type="AlphaFoldDB" id="A0A068SP46"/>
<dbReference type="EMBL" id="HG938353">
    <property type="protein sequence ID" value="CDN47541.1"/>
    <property type="molecule type" value="Genomic_DNA"/>
</dbReference>